<dbReference type="Pfam" id="PF13575">
    <property type="entry name" value="DUF4135"/>
    <property type="match status" value="1"/>
</dbReference>
<reference evidence="1" key="1">
    <citation type="journal article" date="1994" name="Appl. Environ. Microbiol.">
        <title>Transposition in Lactobacillus sake and its abolition of lactocin S production by insertion of IS1163, a new member of the IS3 family.</title>
        <authorList>
            <person name="Skaugen M."/>
        </authorList>
    </citation>
    <scope>NUCLEOTIDE SEQUENCE</scope>
    <source>
        <strain evidence="1">L45</strain>
    </source>
</reference>
<protein>
    <submittedName>
        <fullName evidence="1">Uncharacterized protein lasM</fullName>
    </submittedName>
</protein>
<gene>
    <name evidence="1" type="primary">lasM</name>
</gene>
<dbReference type="GO" id="GO:0031179">
    <property type="term" value="P:peptide modification"/>
    <property type="evidence" value="ECO:0007669"/>
    <property type="project" value="InterPro"/>
</dbReference>
<proteinExistence type="predicted"/>
<reference evidence="1" key="3">
    <citation type="journal article" date="1997" name="Mol. Gen. Genet.">
        <title>Organization and expression of a gene cluster involved in the biosynthesis of the lantibiotic lactocin S.</title>
        <authorList>
            <person name="Skaugen M."/>
        </authorList>
    </citation>
    <scope>NUCLEOTIDE SEQUENCE</scope>
    <source>
        <strain evidence="1">L45</strain>
    </source>
</reference>
<dbReference type="EMBL" id="Z54312">
    <property type="protein sequence ID" value="CAA91110.1"/>
    <property type="molecule type" value="Genomic_DNA"/>
</dbReference>
<dbReference type="NCBIfam" id="TIGR03897">
    <property type="entry name" value="lanti_2_LanM"/>
    <property type="match status" value="1"/>
</dbReference>
<dbReference type="Gene3D" id="1.50.10.20">
    <property type="match status" value="1"/>
</dbReference>
<organism evidence="1">
    <name type="scientific">Latilactobacillus sakei</name>
    <name type="common">Lactobacillus sakei</name>
    <dbReference type="NCBI Taxonomy" id="1599"/>
    <lineage>
        <taxon>Bacteria</taxon>
        <taxon>Bacillati</taxon>
        <taxon>Bacillota</taxon>
        <taxon>Bacilli</taxon>
        <taxon>Lactobacillales</taxon>
        <taxon>Lactobacillaceae</taxon>
        <taxon>Latilactobacillus</taxon>
    </lineage>
</organism>
<reference evidence="1" key="2">
    <citation type="journal article" date="1994" name="J. Biol. Chem.">
        <title>In vivo conversion of L-serine to D-alanine in a ribosomally synthesized polypeptide.</title>
        <authorList>
            <person name="Skaugen M."/>
            <person name="Nissen-Meyer J."/>
            <person name="Jung G."/>
            <person name="Stevanovic S."/>
            <person name="Sletten K."/>
            <person name="Inger C."/>
            <person name="Abildgaard C.I."/>
            <person name="Nes I.F."/>
        </authorList>
    </citation>
    <scope>NUCLEOTIDE SEQUENCE</scope>
    <source>
        <strain evidence="1">L45</strain>
    </source>
</reference>
<reference evidence="1" key="5">
    <citation type="journal article" date="2002" name="Appl. Environ. Microbiol.">
        <title>Identification, characterization, and expression of a second, bicistronic, operon involved in the production of lactocin S in Lactobacillus sakei L45.</title>
        <authorList>
            <person name="Skaugen M."/>
            <person name="Andersen E.L."/>
            <person name="Christie V.H."/>
            <person name="Nes I.F."/>
        </authorList>
    </citation>
    <scope>NUCLEOTIDE SEQUENCE</scope>
    <source>
        <strain evidence="1">L45</strain>
    </source>
</reference>
<dbReference type="InterPro" id="IPR007822">
    <property type="entry name" value="LANC-like"/>
</dbReference>
<name>Q48849_LATSK</name>
<dbReference type="InterPro" id="IPR017146">
    <property type="entry name" value="Lanti_2_LanM"/>
</dbReference>
<dbReference type="AlphaFoldDB" id="Q48849"/>
<dbReference type="SUPFAM" id="SSF158745">
    <property type="entry name" value="LanC-like"/>
    <property type="match status" value="1"/>
</dbReference>
<accession>Q48849</accession>
<dbReference type="RefSeq" id="WP_089535190.1">
    <property type="nucleotide sequence ID" value="NZ_CP016466.1"/>
</dbReference>
<sequence>MNEFEKKINELCFHYTLNLIFKDNLINLKKELNKFNNKNEIKMNLYFSISQSIIYPFTDILLDLYHTELKTNSMLGNNSSERLKSFVSEFEQDHWEKINLTYPVFFSTSELIVNDTTEYVSKILSNLINDNAELLSKFKIDYQKLLDIRLGKGDTHSGKSVAKLMFRSPDEKKFDELLYKPRSNKTDITLKRCTDFISEGLNINFKFPKSLCNRNYSWYENIEHVTTDDQVSINHYYYRSGCLLGLFWILGTTDIHSENIITNAGYPIVIDIETLSKGLSDSEDKDVNFRLITSSVLSSCLLPVGKTFKGDSNFDFNGLFPKAQIGETAFEYRIVTDQDLDWAYEMYPASIKNQKSKVTTNYIYPEEAFRPLKSGFFDTLSFIQKNSTYFLKIIKNNYVSRQLLRDTQVYADFVHALQLPDNLKSVQNQQHILNILKDEFKPSKFGLSRLKNEVQSISKWDIPSFYTTNTSKNLLNFNGNTVIKNFWALSPEEAITKRVNSINLKSIKYQLRIIDLSLATFYKSDDLFNVSNNNNNPVDIPIFTQQIKEEYFNQLDAIFNPSFGTSKIEDLYTLEFGNDVTITTLQPGLYNSVGFLLSLWRYTQTKNVTEEERISIQRHVIFMYSQLVSPLKRYKDLNIDDINVSVFSGLGGLLYCSCYLYLSTNEFEYVKDIKLLVQIICSRVLNTEIEELNFEYLNGISGLLLLFQNLYKNVKLSNIVGGPFKKIIAHLSNIPFNQIINEDDVGIGHGISGKLIGMSVLKLHGVNISNDVEKKCLSKVLNSISRSLEFNSSWCRGTLGILDMLLINNKLNNSLYTSSMTNKFLKKYSYGINRSLECQKNISMCHGLGGIINFITSVNETKHNEIVPENKFFSKLPNLRDTRVIRSSDFHPVSYMLSTTGLVDSILRYKNNMPNMVHLDIPNNV</sequence>
<dbReference type="PIRSF" id="PIRSF037228">
    <property type="entry name" value="Lant_mod_RumM"/>
    <property type="match status" value="1"/>
</dbReference>
<evidence type="ECO:0000313" key="1">
    <source>
        <dbReference type="EMBL" id="CAA91110.1"/>
    </source>
</evidence>
<dbReference type="InterPro" id="IPR025410">
    <property type="entry name" value="Lant_dehyd"/>
</dbReference>
<reference evidence="1" key="4">
    <citation type="journal article" date="2000" name="Microbiology">
        <title>Transposition in Lactobacillus sakei: inactivation of a second lactocin S operon by the insertion of IS1520, a new member of the IS3 family of insertion sequences.</title>
        <authorList>
            <person name="Skaugen M."/>
        </authorList>
    </citation>
    <scope>NUCLEOTIDE SEQUENCE</scope>
    <source>
        <strain evidence="1">L45</strain>
    </source>
</reference>
<dbReference type="Pfam" id="PF05147">
    <property type="entry name" value="LANC_like"/>
    <property type="match status" value="1"/>
</dbReference>